<dbReference type="Gene3D" id="3.40.50.1240">
    <property type="entry name" value="Phosphoglycerate mutase-like"/>
    <property type="match status" value="1"/>
</dbReference>
<dbReference type="Proteomes" id="UP001597267">
    <property type="component" value="Unassembled WGS sequence"/>
</dbReference>
<protein>
    <submittedName>
        <fullName evidence="1">Histidine phosphatase family protein</fullName>
    </submittedName>
</protein>
<dbReference type="CDD" id="cd07067">
    <property type="entry name" value="HP_PGM_like"/>
    <property type="match status" value="1"/>
</dbReference>
<dbReference type="PROSITE" id="PS00175">
    <property type="entry name" value="PG_MUTASE"/>
    <property type="match status" value="1"/>
</dbReference>
<dbReference type="InterPro" id="IPR029033">
    <property type="entry name" value="His_PPase_superfam"/>
</dbReference>
<evidence type="ECO:0000313" key="2">
    <source>
        <dbReference type="Proteomes" id="UP001597267"/>
    </source>
</evidence>
<dbReference type="SUPFAM" id="SSF53254">
    <property type="entry name" value="Phosphoglycerate mutase-like"/>
    <property type="match status" value="1"/>
</dbReference>
<dbReference type="InterPro" id="IPR013078">
    <property type="entry name" value="His_Pase_superF_clade-1"/>
</dbReference>
<dbReference type="InterPro" id="IPR050275">
    <property type="entry name" value="PGM_Phosphatase"/>
</dbReference>
<proteinExistence type="predicted"/>
<dbReference type="SMART" id="SM00855">
    <property type="entry name" value="PGAM"/>
    <property type="match status" value="1"/>
</dbReference>
<dbReference type="PIRSF" id="PIRSF000709">
    <property type="entry name" value="6PFK_2-Ptase"/>
    <property type="match status" value="1"/>
</dbReference>
<dbReference type="PANTHER" id="PTHR48100">
    <property type="entry name" value="BROAD-SPECIFICITY PHOSPHATASE YOR283W-RELATED"/>
    <property type="match status" value="1"/>
</dbReference>
<organism evidence="1 2">
    <name type="scientific">Agrilactobacillus yilanensis</name>
    <dbReference type="NCBI Taxonomy" id="2485997"/>
    <lineage>
        <taxon>Bacteria</taxon>
        <taxon>Bacillati</taxon>
        <taxon>Bacillota</taxon>
        <taxon>Bacilli</taxon>
        <taxon>Lactobacillales</taxon>
        <taxon>Lactobacillaceae</taxon>
        <taxon>Agrilactobacillus</taxon>
    </lineage>
</organism>
<dbReference type="RefSeq" id="WP_125714567.1">
    <property type="nucleotide sequence ID" value="NZ_JBHTOP010000001.1"/>
</dbReference>
<keyword evidence="2" id="KW-1185">Reference proteome</keyword>
<reference evidence="2" key="1">
    <citation type="journal article" date="2019" name="Int. J. Syst. Evol. Microbiol.">
        <title>The Global Catalogue of Microorganisms (GCM) 10K type strain sequencing project: providing services to taxonomists for standard genome sequencing and annotation.</title>
        <authorList>
            <consortium name="The Broad Institute Genomics Platform"/>
            <consortium name="The Broad Institute Genome Sequencing Center for Infectious Disease"/>
            <person name="Wu L."/>
            <person name="Ma J."/>
        </authorList>
    </citation>
    <scope>NUCLEOTIDE SEQUENCE [LARGE SCALE GENOMIC DNA]</scope>
    <source>
        <strain evidence="2">CCM 8896</strain>
    </source>
</reference>
<accession>A0ABW4J3I8</accession>
<sequence length="200" mass="22543">MKITMIRHGQTDYNQRRLVQGGRTDISLNETGRQQAQKLAAQFDPKIYDQIIVSPMTRAMETAEILTGYQDCKTDERLREIDFGNWEGESVMALQKTCPGCFDRQTKLILPDYAPVANGETFEAARARTFALVTDTFAAWPEGNILLICHGTIIRCLMAEVMHIAQVQQLGQVANVSLTQLTINNLITGDVRLDFYNRTV</sequence>
<gene>
    <name evidence="1" type="ORF">ACFQ5M_00145</name>
</gene>
<dbReference type="Pfam" id="PF00300">
    <property type="entry name" value="His_Phos_1"/>
    <property type="match status" value="1"/>
</dbReference>
<dbReference type="PANTHER" id="PTHR48100:SF44">
    <property type="entry name" value="PHOSPHATASE C1620.13-RELATED"/>
    <property type="match status" value="1"/>
</dbReference>
<dbReference type="InterPro" id="IPR001345">
    <property type="entry name" value="PG/BPGM_mutase_AS"/>
</dbReference>
<evidence type="ECO:0000313" key="1">
    <source>
        <dbReference type="EMBL" id="MFD1670500.1"/>
    </source>
</evidence>
<name>A0ABW4J3I8_9LACO</name>
<comment type="caution">
    <text evidence="1">The sequence shown here is derived from an EMBL/GenBank/DDBJ whole genome shotgun (WGS) entry which is preliminary data.</text>
</comment>
<dbReference type="EMBL" id="JBHTOP010000001">
    <property type="protein sequence ID" value="MFD1670500.1"/>
    <property type="molecule type" value="Genomic_DNA"/>
</dbReference>